<dbReference type="Proteomes" id="UP001150217">
    <property type="component" value="Unassembled WGS sequence"/>
</dbReference>
<keyword evidence="1" id="KW-1133">Transmembrane helix</keyword>
<keyword evidence="1" id="KW-0472">Membrane</keyword>
<evidence type="ECO:0000313" key="3">
    <source>
        <dbReference type="Proteomes" id="UP001150217"/>
    </source>
</evidence>
<evidence type="ECO:0000256" key="1">
    <source>
        <dbReference type="SAM" id="Phobius"/>
    </source>
</evidence>
<keyword evidence="1" id="KW-0812">Transmembrane</keyword>
<proteinExistence type="predicted"/>
<dbReference type="EMBL" id="JANVFT010000029">
    <property type="protein sequence ID" value="KAJ4495537.1"/>
    <property type="molecule type" value="Genomic_DNA"/>
</dbReference>
<accession>A0ABQ8VLI8</accession>
<dbReference type="InterPro" id="IPR011990">
    <property type="entry name" value="TPR-like_helical_dom_sf"/>
</dbReference>
<sequence length="518" mass="57415">MIKSRAKVMHFMFRAKTVLRATRTSILRPAINSSFIRFSSSNPSRPEDLPPAQTHSVQEGFAQGPIFVLNVAKRFIKFFIIGGVLLGFTTGLLFEGTHIWVENVEFALPQDDEETRRWEWNLERENWTGDLEAAGTDPALGIRGRHLVRAAWMAQHWGVDQSTVIVSSDSVKNDDGLLGPRGLVIIDPRLVRAENFLRDVILIAEQKSIEGKLRPWTMTQLLSLHASVLDRMGSESMINAKAQYERAWSAQPFIAPQSARIALKLGDLNRRLGDDTGALAWLNRAIHVTQSQSESSGVPPSMPSSPYAQRSLLYALSSLSAFYATTGKLTEAQSTAEASLDLIRSVRQPESIASISPPHALHALTLLQRSSVLAIHLAEVLYAQNKPTIVSTQWLSTAAESSERVIRVLTRSSLNTGTDRAFVTPANIIQPSYLNDASLKRPATSLYRDSRRTAAEAWNLTGTLLENKDPKAALVAYEHAVHLAGSSEEHGKPADKTLKVDWEIIWGNYTRLKSKIRT</sequence>
<gene>
    <name evidence="2" type="ORF">C8R41DRAFT_866339</name>
</gene>
<dbReference type="SUPFAM" id="SSF48452">
    <property type="entry name" value="TPR-like"/>
    <property type="match status" value="1"/>
</dbReference>
<organism evidence="2 3">
    <name type="scientific">Lentinula lateritia</name>
    <dbReference type="NCBI Taxonomy" id="40482"/>
    <lineage>
        <taxon>Eukaryota</taxon>
        <taxon>Fungi</taxon>
        <taxon>Dikarya</taxon>
        <taxon>Basidiomycota</taxon>
        <taxon>Agaricomycotina</taxon>
        <taxon>Agaricomycetes</taxon>
        <taxon>Agaricomycetidae</taxon>
        <taxon>Agaricales</taxon>
        <taxon>Marasmiineae</taxon>
        <taxon>Omphalotaceae</taxon>
        <taxon>Lentinula</taxon>
    </lineage>
</organism>
<reference evidence="2" key="1">
    <citation type="submission" date="2022-08" db="EMBL/GenBank/DDBJ databases">
        <title>A Global Phylogenomic Analysis of the Shiitake Genus Lentinula.</title>
        <authorList>
            <consortium name="DOE Joint Genome Institute"/>
            <person name="Sierra-Patev S."/>
            <person name="Min B."/>
            <person name="Naranjo-Ortiz M."/>
            <person name="Looney B."/>
            <person name="Konkel Z."/>
            <person name="Slot J.C."/>
            <person name="Sakamoto Y."/>
            <person name="Steenwyk J.L."/>
            <person name="Rokas A."/>
            <person name="Carro J."/>
            <person name="Camarero S."/>
            <person name="Ferreira P."/>
            <person name="Molpeceres G."/>
            <person name="Ruiz-Duenas F.J."/>
            <person name="Serrano A."/>
            <person name="Henrissat B."/>
            <person name="Drula E."/>
            <person name="Hughes K.W."/>
            <person name="Mata J.L."/>
            <person name="Ishikawa N.K."/>
            <person name="Vargas-Isla R."/>
            <person name="Ushijima S."/>
            <person name="Smith C.A."/>
            <person name="Ahrendt S."/>
            <person name="Andreopoulos W."/>
            <person name="He G."/>
            <person name="Labutti K."/>
            <person name="Lipzen A."/>
            <person name="Ng V."/>
            <person name="Riley R."/>
            <person name="Sandor L."/>
            <person name="Barry K."/>
            <person name="Martinez A.T."/>
            <person name="Xiao Y."/>
            <person name="Gibbons J.G."/>
            <person name="Terashima K."/>
            <person name="Grigoriev I.V."/>
            <person name="Hibbett D.S."/>
        </authorList>
    </citation>
    <scope>NUCLEOTIDE SEQUENCE</scope>
    <source>
        <strain evidence="2">RHP3577 ss4</strain>
    </source>
</reference>
<dbReference type="Gene3D" id="1.25.40.10">
    <property type="entry name" value="Tetratricopeptide repeat domain"/>
    <property type="match status" value="1"/>
</dbReference>
<name>A0ABQ8VLI8_9AGAR</name>
<protein>
    <submittedName>
        <fullName evidence="2">Uncharacterized protein</fullName>
    </submittedName>
</protein>
<feature type="transmembrane region" description="Helical" evidence="1">
    <location>
        <begin position="75"/>
        <end position="94"/>
    </location>
</feature>
<comment type="caution">
    <text evidence="2">The sequence shown here is derived from an EMBL/GenBank/DDBJ whole genome shotgun (WGS) entry which is preliminary data.</text>
</comment>
<evidence type="ECO:0000313" key="2">
    <source>
        <dbReference type="EMBL" id="KAJ4495537.1"/>
    </source>
</evidence>
<keyword evidence="3" id="KW-1185">Reference proteome</keyword>